<dbReference type="InterPro" id="IPR051601">
    <property type="entry name" value="Serine_prot/Carboxylest_S33"/>
</dbReference>
<comment type="similarity">
    <text evidence="1">Belongs to the peptidase S33 family.</text>
</comment>
<evidence type="ECO:0000256" key="4">
    <source>
        <dbReference type="SAM" id="MobiDB-lite"/>
    </source>
</evidence>
<dbReference type="InterPro" id="IPR013595">
    <property type="entry name" value="Pept_S33_TAP-like_C"/>
</dbReference>
<proteinExistence type="inferred from homology"/>
<dbReference type="SUPFAM" id="SSF53474">
    <property type="entry name" value="alpha/beta-Hydrolases"/>
    <property type="match status" value="1"/>
</dbReference>
<dbReference type="PANTHER" id="PTHR43248:SF29">
    <property type="entry name" value="TRIPEPTIDYL AMINOPEPTIDASE"/>
    <property type="match status" value="1"/>
</dbReference>
<evidence type="ECO:0000256" key="2">
    <source>
        <dbReference type="ARBA" id="ARBA00022729"/>
    </source>
</evidence>
<dbReference type="Gene3D" id="3.40.50.1820">
    <property type="entry name" value="alpha/beta hydrolase"/>
    <property type="match status" value="1"/>
</dbReference>
<reference evidence="6 7" key="1">
    <citation type="submission" date="2021-03" db="EMBL/GenBank/DDBJ databases">
        <title>Genomic Encyclopedia of Type Strains, Phase IV (KMG-IV): sequencing the most valuable type-strain genomes for metagenomic binning, comparative biology and taxonomic classification.</title>
        <authorList>
            <person name="Goeker M."/>
        </authorList>
    </citation>
    <scope>NUCLEOTIDE SEQUENCE [LARGE SCALE GENOMIC DNA]</scope>
    <source>
        <strain evidence="6 7">DSM 40526</strain>
    </source>
</reference>
<evidence type="ECO:0000256" key="1">
    <source>
        <dbReference type="ARBA" id="ARBA00010088"/>
    </source>
</evidence>
<evidence type="ECO:0000313" key="7">
    <source>
        <dbReference type="Proteomes" id="UP001519310"/>
    </source>
</evidence>
<keyword evidence="2" id="KW-0732">Signal</keyword>
<protein>
    <submittedName>
        <fullName evidence="6">Pimeloyl-ACP methyl ester carboxylesterase</fullName>
    </submittedName>
</protein>
<keyword evidence="3" id="KW-0378">Hydrolase</keyword>
<accession>A0ABS4L8Z0</accession>
<evidence type="ECO:0000259" key="5">
    <source>
        <dbReference type="Pfam" id="PF08386"/>
    </source>
</evidence>
<keyword evidence="7" id="KW-1185">Reference proteome</keyword>
<feature type="region of interest" description="Disordered" evidence="4">
    <location>
        <begin position="146"/>
        <end position="167"/>
    </location>
</feature>
<dbReference type="InterPro" id="IPR029058">
    <property type="entry name" value="AB_hydrolase_fold"/>
</dbReference>
<name>A0ABS4L8Z0_STRAV</name>
<gene>
    <name evidence="6" type="ORF">J2Z77_004390</name>
</gene>
<evidence type="ECO:0000313" key="6">
    <source>
        <dbReference type="EMBL" id="MBP2038579.1"/>
    </source>
</evidence>
<comment type="caution">
    <text evidence="6">The sequence shown here is derived from an EMBL/GenBank/DDBJ whole genome shotgun (WGS) entry which is preliminary data.</text>
</comment>
<dbReference type="EMBL" id="JAGGLQ010000008">
    <property type="protein sequence ID" value="MBP2038579.1"/>
    <property type="molecule type" value="Genomic_DNA"/>
</dbReference>
<dbReference type="Proteomes" id="UP001519310">
    <property type="component" value="Unassembled WGS sequence"/>
</dbReference>
<organism evidence="6 7">
    <name type="scientific">Streptomyces avidinii</name>
    <dbReference type="NCBI Taxonomy" id="1895"/>
    <lineage>
        <taxon>Bacteria</taxon>
        <taxon>Bacillati</taxon>
        <taxon>Actinomycetota</taxon>
        <taxon>Actinomycetes</taxon>
        <taxon>Kitasatosporales</taxon>
        <taxon>Streptomycetaceae</taxon>
        <taxon>Streptomyces</taxon>
    </lineage>
</organism>
<dbReference type="Pfam" id="PF08386">
    <property type="entry name" value="Abhydrolase_4"/>
    <property type="match status" value="1"/>
</dbReference>
<dbReference type="PANTHER" id="PTHR43248">
    <property type="entry name" value="2-SUCCINYL-6-HYDROXY-2,4-CYCLOHEXADIENE-1-CARBOXYLATE SYNTHASE"/>
    <property type="match status" value="1"/>
</dbReference>
<feature type="domain" description="Peptidase S33 tripeptidyl aminopeptidase-like C-terminal" evidence="5">
    <location>
        <begin position="399"/>
        <end position="497"/>
    </location>
</feature>
<evidence type="ECO:0000256" key="3">
    <source>
        <dbReference type="ARBA" id="ARBA00022801"/>
    </source>
</evidence>
<sequence length="511" mass="55152">MAGVVTAAPATARDARPAHVSAVDQGTRIAAERAAAAGIDWRDCPTDTGLTAPIRCGRVTVPLDYAQPDGRAITLTVDRIANTGGPAERQGALLHNPGGPGVSGLLFPTQVTNGNPIWARTARAYDFVGFDPRGVGHSGLFSCQDPREFADTPKPDPLPHSEADKTAQRKLTRSYAEGCRVRGGELMPFLTTENTARDLEVIRAALGEKQLNYVGVSYGGYLGAVYATLFPRHVRRMIADSSIDPSRAKLGYRANLEQNLGFQRRWQDWTAWVARHDATYHLGGTAAAVQAGWEELHAEVKAHPLGGTVGPAELTTLFQNALYYDMVWAPLASIWSSHRVGDDTLLIAAATQSTNAVAAENANAVYTAVGCNDNAWPTDWKTWDRDATRLHRRAPFMTWANTWKNLPCATWPIRPNTPVDVRSGSGLPPVLIVHSTRDAAAPYSGAVELHKRLEGSRLITDSGAGSHGVTDLVNACVNQRVDAYLLTGRLDSRNVVCALRAQEPTAVSTDR</sequence>